<evidence type="ECO:0000313" key="1">
    <source>
        <dbReference type="EMBL" id="CAL5225133.1"/>
    </source>
</evidence>
<accession>A0ABP1G3X7</accession>
<name>A0ABP1G3X7_9CHLO</name>
<comment type="caution">
    <text evidence="1">The sequence shown here is derived from an EMBL/GenBank/DDBJ whole genome shotgun (WGS) entry which is preliminary data.</text>
</comment>
<gene>
    <name evidence="1" type="primary">g7911</name>
    <name evidence="1" type="ORF">VP750_LOCUS6792</name>
</gene>
<protein>
    <submittedName>
        <fullName evidence="1">G7911 protein</fullName>
    </submittedName>
</protein>
<evidence type="ECO:0000313" key="2">
    <source>
        <dbReference type="Proteomes" id="UP001497392"/>
    </source>
</evidence>
<dbReference type="EMBL" id="CAXHTA020000012">
    <property type="protein sequence ID" value="CAL5225133.1"/>
    <property type="molecule type" value="Genomic_DNA"/>
</dbReference>
<reference evidence="1 2" key="1">
    <citation type="submission" date="2024-06" db="EMBL/GenBank/DDBJ databases">
        <authorList>
            <person name="Kraege A."/>
            <person name="Thomma B."/>
        </authorList>
    </citation>
    <scope>NUCLEOTIDE SEQUENCE [LARGE SCALE GENOMIC DNA]</scope>
</reference>
<organism evidence="1 2">
    <name type="scientific">Coccomyxa viridis</name>
    <dbReference type="NCBI Taxonomy" id="1274662"/>
    <lineage>
        <taxon>Eukaryota</taxon>
        <taxon>Viridiplantae</taxon>
        <taxon>Chlorophyta</taxon>
        <taxon>core chlorophytes</taxon>
        <taxon>Trebouxiophyceae</taxon>
        <taxon>Trebouxiophyceae incertae sedis</taxon>
        <taxon>Coccomyxaceae</taxon>
        <taxon>Coccomyxa</taxon>
    </lineage>
</organism>
<dbReference type="Proteomes" id="UP001497392">
    <property type="component" value="Unassembled WGS sequence"/>
</dbReference>
<sequence>MRTPKKPPKDPQIRLQEQCLVYAKNKLFKEKVVREKTVRKDVKERALTNANSSFTIVKTTWRSLCRRAARLLDLESSLSELNRTIAEAYLLANVHVVRLCSAGIPLCALNQTFFYRCLSAVSVCGREKPEIDDFELRVSIKLYRSWRP</sequence>
<proteinExistence type="predicted"/>
<keyword evidence="2" id="KW-1185">Reference proteome</keyword>